<feature type="compositionally biased region" description="Polar residues" evidence="1">
    <location>
        <begin position="46"/>
        <end position="59"/>
    </location>
</feature>
<feature type="region of interest" description="Disordered" evidence="1">
    <location>
        <begin position="34"/>
        <end position="60"/>
    </location>
</feature>
<dbReference type="Proteomes" id="UP000790347">
    <property type="component" value="Unassembled WGS sequence"/>
</dbReference>
<evidence type="ECO:0000313" key="3">
    <source>
        <dbReference type="Proteomes" id="UP000790347"/>
    </source>
</evidence>
<comment type="caution">
    <text evidence="2">The sequence shown here is derived from an EMBL/GenBank/DDBJ whole genome shotgun (WGS) entry which is preliminary data.</text>
</comment>
<accession>A0A922IB00</accession>
<name>A0A922IB00_DERFA</name>
<dbReference type="EMBL" id="ASGP02000001">
    <property type="protein sequence ID" value="KAH9526064.1"/>
    <property type="molecule type" value="Genomic_DNA"/>
</dbReference>
<proteinExistence type="predicted"/>
<evidence type="ECO:0000313" key="2">
    <source>
        <dbReference type="EMBL" id="KAH9526064.1"/>
    </source>
</evidence>
<dbReference type="AlphaFoldDB" id="A0A922IB00"/>
<keyword evidence="3" id="KW-1185">Reference proteome</keyword>
<reference evidence="2" key="2">
    <citation type="journal article" date="2022" name="Res Sq">
        <title>Comparative Genomics Reveals Insights into the Divergent Evolution of Astigmatic Mites and Household Pest Adaptations.</title>
        <authorList>
            <person name="Xiong Q."/>
            <person name="Wan A.T.-Y."/>
            <person name="Liu X.-Y."/>
            <person name="Fung C.S.-H."/>
            <person name="Xiao X."/>
            <person name="Malainual N."/>
            <person name="Hou J."/>
            <person name="Wang L."/>
            <person name="Wang M."/>
            <person name="Yang K."/>
            <person name="Cui Y."/>
            <person name="Leung E."/>
            <person name="Nong W."/>
            <person name="Shin S.-K."/>
            <person name="Au S."/>
            <person name="Jeong K.Y."/>
            <person name="Chew F.T."/>
            <person name="Hui J."/>
            <person name="Leung T.F."/>
            <person name="Tungtrongchitr A."/>
            <person name="Zhong N."/>
            <person name="Liu Z."/>
            <person name="Tsui S."/>
        </authorList>
    </citation>
    <scope>NUCLEOTIDE SEQUENCE</scope>
    <source>
        <strain evidence="2">Derf</strain>
        <tissue evidence="2">Whole organism</tissue>
    </source>
</reference>
<gene>
    <name evidence="2" type="ORF">DERF_000181</name>
</gene>
<reference evidence="2" key="1">
    <citation type="submission" date="2013-05" db="EMBL/GenBank/DDBJ databases">
        <authorList>
            <person name="Yim A.K.Y."/>
            <person name="Chan T.F."/>
            <person name="Ji K.M."/>
            <person name="Liu X.Y."/>
            <person name="Zhou J.W."/>
            <person name="Li R.Q."/>
            <person name="Yang K.Y."/>
            <person name="Li J."/>
            <person name="Li M."/>
            <person name="Law P.T.W."/>
            <person name="Wu Y.L."/>
            <person name="Cai Z.L."/>
            <person name="Qin H."/>
            <person name="Bao Y."/>
            <person name="Leung R.K.K."/>
            <person name="Ng P.K.S."/>
            <person name="Zou J."/>
            <person name="Zhong X.J."/>
            <person name="Ran P.X."/>
            <person name="Zhong N.S."/>
            <person name="Liu Z.G."/>
            <person name="Tsui S.K.W."/>
        </authorList>
    </citation>
    <scope>NUCLEOTIDE SEQUENCE</scope>
    <source>
        <strain evidence="2">Derf</strain>
        <tissue evidence="2">Whole organism</tissue>
    </source>
</reference>
<sequence>MIKFTYVIHSRRIFCLSKQTNYVIDNVKKVSNIYEPPHHHHHHHNSLQPQSITASSKQTAKAIRNHYKIQQAKKAN</sequence>
<evidence type="ECO:0000256" key="1">
    <source>
        <dbReference type="SAM" id="MobiDB-lite"/>
    </source>
</evidence>
<protein>
    <submittedName>
        <fullName evidence="2">Uncharacterized protein</fullName>
    </submittedName>
</protein>
<organism evidence="2 3">
    <name type="scientific">Dermatophagoides farinae</name>
    <name type="common">American house dust mite</name>
    <dbReference type="NCBI Taxonomy" id="6954"/>
    <lineage>
        <taxon>Eukaryota</taxon>
        <taxon>Metazoa</taxon>
        <taxon>Ecdysozoa</taxon>
        <taxon>Arthropoda</taxon>
        <taxon>Chelicerata</taxon>
        <taxon>Arachnida</taxon>
        <taxon>Acari</taxon>
        <taxon>Acariformes</taxon>
        <taxon>Sarcoptiformes</taxon>
        <taxon>Astigmata</taxon>
        <taxon>Psoroptidia</taxon>
        <taxon>Analgoidea</taxon>
        <taxon>Pyroglyphidae</taxon>
        <taxon>Dermatophagoidinae</taxon>
        <taxon>Dermatophagoides</taxon>
    </lineage>
</organism>